<protein>
    <submittedName>
        <fullName evidence="1">PhnD/SsuA/transferrin family substrate-binding protein</fullName>
    </submittedName>
</protein>
<comment type="caution">
    <text evidence="1">The sequence shown here is derived from an EMBL/GenBank/DDBJ whole genome shotgun (WGS) entry which is preliminary data.</text>
</comment>
<dbReference type="RefSeq" id="WP_204199758.1">
    <property type="nucleotide sequence ID" value="NZ_JAFEMC010000004.1"/>
</dbReference>
<evidence type="ECO:0000313" key="2">
    <source>
        <dbReference type="Proteomes" id="UP000763641"/>
    </source>
</evidence>
<keyword evidence="2" id="KW-1185">Reference proteome</keyword>
<dbReference type="PANTHER" id="PTHR35841">
    <property type="entry name" value="PHOSPHONATES-BINDING PERIPLASMIC PROTEIN"/>
    <property type="match status" value="1"/>
</dbReference>
<accession>A0ABS2D9Q1</accession>
<gene>
    <name evidence="1" type="ORF">ILT43_14830</name>
</gene>
<reference evidence="1 2" key="1">
    <citation type="submission" date="2020-12" db="EMBL/GenBank/DDBJ databases">
        <title>Sphingomonas sp.</title>
        <authorList>
            <person name="Kim M.K."/>
        </authorList>
    </citation>
    <scope>NUCLEOTIDE SEQUENCE [LARGE SCALE GENOMIC DNA]</scope>
    <source>
        <strain evidence="1 2">BT552</strain>
    </source>
</reference>
<proteinExistence type="predicted"/>
<dbReference type="Pfam" id="PF12974">
    <property type="entry name" value="Phosphonate-bd"/>
    <property type="match status" value="1"/>
</dbReference>
<organism evidence="1 2">
    <name type="scientific">Sphingomonas longa</name>
    <dbReference type="NCBI Taxonomy" id="2778730"/>
    <lineage>
        <taxon>Bacteria</taxon>
        <taxon>Pseudomonadati</taxon>
        <taxon>Pseudomonadota</taxon>
        <taxon>Alphaproteobacteria</taxon>
        <taxon>Sphingomonadales</taxon>
        <taxon>Sphingomonadaceae</taxon>
        <taxon>Sphingomonas</taxon>
    </lineage>
</organism>
<evidence type="ECO:0000313" key="1">
    <source>
        <dbReference type="EMBL" id="MBM6577655.1"/>
    </source>
</evidence>
<dbReference type="EMBL" id="JAFEMC010000004">
    <property type="protein sequence ID" value="MBM6577655.1"/>
    <property type="molecule type" value="Genomic_DNA"/>
</dbReference>
<dbReference type="Gene3D" id="3.40.190.10">
    <property type="entry name" value="Periplasmic binding protein-like II"/>
    <property type="match status" value="1"/>
</dbReference>
<sequence>MYDHPAQRLANDALWARIADELRRSGVADLPATLDRDRDLDAIWRDPELILGQACGYPMITDATLPLRIVALPVYECPACRGSTHHSLIVVRHNDQAFGLGDLRGRRAAINDPASNTGMNLFRAAIAPIANAQAFFAAVEHTGSHRASALAVASGDVDVAAIDSVTFAALDRYEPDLTDQLRILQMTAPSPTLPLVTAATTDEATRAVLQQAVLAALADPALADARDALFLIGAAIRSEDILTPLASLSLQASKLGYPLLR</sequence>
<dbReference type="SUPFAM" id="SSF53850">
    <property type="entry name" value="Periplasmic binding protein-like II"/>
    <property type="match status" value="1"/>
</dbReference>
<name>A0ABS2D9Q1_9SPHN</name>
<dbReference type="Proteomes" id="UP000763641">
    <property type="component" value="Unassembled WGS sequence"/>
</dbReference>
<dbReference type="PANTHER" id="PTHR35841:SF1">
    <property type="entry name" value="PHOSPHONATES-BINDING PERIPLASMIC PROTEIN"/>
    <property type="match status" value="1"/>
</dbReference>